<sequence>MTVKVTVLSENTVFGNLGAIAEHGWSVFIETDHGNYLFDTGQGKALLNNASVLKKDLSTIKGIILSHHHIDHTGGLMDAVKAVASKEIDVYCHPDIFKDGYLTRSDYQHIGVPFSKAALESNGANFTYNTAFTEIAPTIYLSGEVPRLTDFEFGDTDIVVKSNEGYIKDEVMDDQSIIIKTPKGLFVILGCSHAGIINILNYAMKMTGEERIHTVIGGTHLWTVSEDQKERSIKGLKEFELERLGVSHCTGFEVSMRLAREFGDKFFHCNVGTVVSV</sequence>
<evidence type="ECO:0000259" key="1">
    <source>
        <dbReference type="SMART" id="SM00849"/>
    </source>
</evidence>
<name>A0ABU8HKA4_9BACI</name>
<evidence type="ECO:0000313" key="3">
    <source>
        <dbReference type="Proteomes" id="UP001312865"/>
    </source>
</evidence>
<dbReference type="Gene3D" id="3.60.15.10">
    <property type="entry name" value="Ribonuclease Z/Hydroxyacylglutathione hydrolase-like"/>
    <property type="match status" value="1"/>
</dbReference>
<dbReference type="EMBL" id="JBBAXC010000029">
    <property type="protein sequence ID" value="MEI5909552.1"/>
    <property type="molecule type" value="Genomic_DNA"/>
</dbReference>
<evidence type="ECO:0000313" key="2">
    <source>
        <dbReference type="EMBL" id="MEI5909552.1"/>
    </source>
</evidence>
<accession>A0ABU8HKA4</accession>
<feature type="domain" description="Metallo-beta-lactamase" evidence="1">
    <location>
        <begin position="23"/>
        <end position="248"/>
    </location>
</feature>
<dbReference type="SUPFAM" id="SSF56281">
    <property type="entry name" value="Metallo-hydrolase/oxidoreductase"/>
    <property type="match status" value="1"/>
</dbReference>
<gene>
    <name evidence="2" type="ORF">WAK64_21235</name>
</gene>
<dbReference type="Pfam" id="PF00753">
    <property type="entry name" value="Lactamase_B"/>
    <property type="match status" value="1"/>
</dbReference>
<dbReference type="CDD" id="cd07713">
    <property type="entry name" value="DHPS-like_MBL-fold"/>
    <property type="match status" value="1"/>
</dbReference>
<dbReference type="InterPro" id="IPR041712">
    <property type="entry name" value="DHPS-like_MBL-fold"/>
</dbReference>
<dbReference type="SMART" id="SM00849">
    <property type="entry name" value="Lactamase_B"/>
    <property type="match status" value="1"/>
</dbReference>
<dbReference type="PANTHER" id="PTHR13754">
    <property type="entry name" value="METALLO-BETA-LACTAMASE SUPERFAMILY PROTEIN"/>
    <property type="match status" value="1"/>
</dbReference>
<reference evidence="2 3" key="1">
    <citation type="journal article" date="2018" name="J. Microbiol.">
        <title>Bacillus spongiae sp. nov., isolated from sponge of Jeju Island.</title>
        <authorList>
            <person name="Lee G.E."/>
            <person name="Im W.T."/>
            <person name="Park J.S."/>
        </authorList>
    </citation>
    <scope>NUCLEOTIDE SEQUENCE [LARGE SCALE GENOMIC DNA]</scope>
    <source>
        <strain evidence="2 3">135PIL107-10</strain>
    </source>
</reference>
<dbReference type="InterPro" id="IPR036866">
    <property type="entry name" value="RibonucZ/Hydroxyglut_hydro"/>
</dbReference>
<protein>
    <submittedName>
        <fullName evidence="2">MBL fold metallo-hydrolase</fullName>
    </submittedName>
</protein>
<dbReference type="PANTHER" id="PTHR13754:SF13">
    <property type="entry name" value="METALLO-BETA-LACTAMASE SUPERFAMILY PROTEIN (AFU_ORTHOLOGUE AFUA_3G07630)"/>
    <property type="match status" value="1"/>
</dbReference>
<proteinExistence type="predicted"/>
<dbReference type="Proteomes" id="UP001312865">
    <property type="component" value="Unassembled WGS sequence"/>
</dbReference>
<dbReference type="InterPro" id="IPR001279">
    <property type="entry name" value="Metallo-B-lactamas"/>
</dbReference>
<comment type="caution">
    <text evidence="2">The sequence shown here is derived from an EMBL/GenBank/DDBJ whole genome shotgun (WGS) entry which is preliminary data.</text>
</comment>
<dbReference type="InterPro" id="IPR052926">
    <property type="entry name" value="Metallo-beta-lactamase_dom"/>
</dbReference>
<organism evidence="2 3">
    <name type="scientific">Bacillus spongiae</name>
    <dbReference type="NCBI Taxonomy" id="2683610"/>
    <lineage>
        <taxon>Bacteria</taxon>
        <taxon>Bacillati</taxon>
        <taxon>Bacillota</taxon>
        <taxon>Bacilli</taxon>
        <taxon>Bacillales</taxon>
        <taxon>Bacillaceae</taxon>
        <taxon>Bacillus</taxon>
    </lineage>
</organism>
<keyword evidence="3" id="KW-1185">Reference proteome</keyword>
<dbReference type="RefSeq" id="WP_336588992.1">
    <property type="nucleotide sequence ID" value="NZ_JBBAXC010000029.1"/>
</dbReference>